<dbReference type="InterPro" id="IPR036749">
    <property type="entry name" value="Expansin_CBD_sf"/>
</dbReference>
<dbReference type="AlphaFoldDB" id="A0A9P9DND0"/>
<evidence type="ECO:0000256" key="3">
    <source>
        <dbReference type="SAM" id="SignalP"/>
    </source>
</evidence>
<dbReference type="PANTHER" id="PTHR31836:SF21">
    <property type="entry name" value="EXPANSIN-LIKE PROTEIN 7"/>
    <property type="match status" value="1"/>
</dbReference>
<dbReference type="InterPro" id="IPR051477">
    <property type="entry name" value="Expansin_CellWall"/>
</dbReference>
<dbReference type="GO" id="GO:0050832">
    <property type="term" value="P:defense response to fungus"/>
    <property type="evidence" value="ECO:0007669"/>
    <property type="project" value="InterPro"/>
</dbReference>
<keyword evidence="6" id="KW-1185">Reference proteome</keyword>
<evidence type="ECO:0000259" key="4">
    <source>
        <dbReference type="PROSITE" id="PS50842"/>
    </source>
</evidence>
<dbReference type="Pfam" id="PF00967">
    <property type="entry name" value="Barwin"/>
    <property type="match status" value="1"/>
</dbReference>
<protein>
    <submittedName>
        <fullName evidence="5">RlpA-like double-psi beta-barrel-protein domain-containing protein-containing protein</fullName>
    </submittedName>
</protein>
<dbReference type="NCBIfam" id="NF041144">
    <property type="entry name" value="expansin_EXLX1"/>
    <property type="match status" value="1"/>
</dbReference>
<dbReference type="SMART" id="SM00837">
    <property type="entry name" value="DPBB_1"/>
    <property type="match status" value="1"/>
</dbReference>
<keyword evidence="1 3" id="KW-0732">Signal</keyword>
<name>A0A9P9DND0_9PLEO</name>
<dbReference type="Gene3D" id="2.40.40.10">
    <property type="entry name" value="RlpA-like domain"/>
    <property type="match status" value="1"/>
</dbReference>
<dbReference type="GO" id="GO:0042742">
    <property type="term" value="P:defense response to bacterium"/>
    <property type="evidence" value="ECO:0007669"/>
    <property type="project" value="InterPro"/>
</dbReference>
<dbReference type="SUPFAM" id="SSF49590">
    <property type="entry name" value="PHL pollen allergen"/>
    <property type="match status" value="1"/>
</dbReference>
<evidence type="ECO:0000256" key="1">
    <source>
        <dbReference type="ARBA" id="ARBA00022729"/>
    </source>
</evidence>
<dbReference type="PROSITE" id="PS50842">
    <property type="entry name" value="EXPANSIN_EG45"/>
    <property type="match status" value="1"/>
</dbReference>
<dbReference type="OrthoDB" id="406505at2759"/>
<feature type="domain" description="Expansin-like EG45" evidence="4">
    <location>
        <begin position="212"/>
        <end position="304"/>
    </location>
</feature>
<dbReference type="EMBL" id="JAGMWT010000009">
    <property type="protein sequence ID" value="KAH7122680.1"/>
    <property type="molecule type" value="Genomic_DNA"/>
</dbReference>
<evidence type="ECO:0000313" key="6">
    <source>
        <dbReference type="Proteomes" id="UP000700596"/>
    </source>
</evidence>
<comment type="caution">
    <text evidence="5">The sequence shown here is derived from an EMBL/GenBank/DDBJ whole genome shotgun (WGS) entry which is preliminary data.</text>
</comment>
<dbReference type="InterPro" id="IPR007112">
    <property type="entry name" value="Expansin/allergen_DPBB_dom"/>
</dbReference>
<feature type="region of interest" description="Disordered" evidence="2">
    <location>
        <begin position="104"/>
        <end position="135"/>
    </location>
</feature>
<dbReference type="CDD" id="cd22271">
    <property type="entry name" value="DPBB_EXP_N-like"/>
    <property type="match status" value="1"/>
</dbReference>
<evidence type="ECO:0000313" key="5">
    <source>
        <dbReference type="EMBL" id="KAH7122680.1"/>
    </source>
</evidence>
<proteinExistence type="predicted"/>
<dbReference type="InterPro" id="IPR001153">
    <property type="entry name" value="Barwin_dom"/>
</dbReference>
<evidence type="ECO:0000256" key="2">
    <source>
        <dbReference type="SAM" id="MobiDB-lite"/>
    </source>
</evidence>
<sequence length="395" mass="40915">MKSILSIVPFVAVAAALNDQCSLVTVTETVYASPSPYAPASATTLSVSTKENAYPASVSSEIKTPSSYPVYPVASTSCDRETVSVTTTNKVTVTIGAGYATSSAYTPAPSSVEKPAYTPAPSSAEEPAYTPAPSSVEEPVYSLFSSPYPAAPAPSAAVPEQSKPAAIPTYEEPAKPAPSKEPVAQEENTSTPEVSAQATSGKATFYGGNISGGTCSFTGYTLPSGMFGTAFSGSAWNSGANCGRCVNVKGPNGQTIKAMIVDQCPECEPSHLDLFQNGFEKIGTLSAGIIKISYDFVPCGITSPIVLKNKEGTSPYWFSMQVMNGNTGVSKLEVSTDGGKTWKATQRQPYNFFENSAGFGTQSVDVKVTSIDGKTVVTKGVSIQAGKLTTAGGNF</sequence>
<organism evidence="5 6">
    <name type="scientific">Dendryphion nanum</name>
    <dbReference type="NCBI Taxonomy" id="256645"/>
    <lineage>
        <taxon>Eukaryota</taxon>
        <taxon>Fungi</taxon>
        <taxon>Dikarya</taxon>
        <taxon>Ascomycota</taxon>
        <taxon>Pezizomycotina</taxon>
        <taxon>Dothideomycetes</taxon>
        <taxon>Pleosporomycetidae</taxon>
        <taxon>Pleosporales</taxon>
        <taxon>Torulaceae</taxon>
        <taxon>Dendryphion</taxon>
    </lineage>
</organism>
<gene>
    <name evidence="5" type="ORF">B0J11DRAFT_345398</name>
</gene>
<reference evidence="5" key="1">
    <citation type="journal article" date="2021" name="Nat. Commun.">
        <title>Genetic determinants of endophytism in the Arabidopsis root mycobiome.</title>
        <authorList>
            <person name="Mesny F."/>
            <person name="Miyauchi S."/>
            <person name="Thiergart T."/>
            <person name="Pickel B."/>
            <person name="Atanasova L."/>
            <person name="Karlsson M."/>
            <person name="Huettel B."/>
            <person name="Barry K.W."/>
            <person name="Haridas S."/>
            <person name="Chen C."/>
            <person name="Bauer D."/>
            <person name="Andreopoulos W."/>
            <person name="Pangilinan J."/>
            <person name="LaButti K."/>
            <person name="Riley R."/>
            <person name="Lipzen A."/>
            <person name="Clum A."/>
            <person name="Drula E."/>
            <person name="Henrissat B."/>
            <person name="Kohler A."/>
            <person name="Grigoriev I.V."/>
            <person name="Martin F.M."/>
            <person name="Hacquard S."/>
        </authorList>
    </citation>
    <scope>NUCLEOTIDE SEQUENCE</scope>
    <source>
        <strain evidence="5">MPI-CAGE-CH-0243</strain>
    </source>
</reference>
<feature type="chain" id="PRO_5040144760" evidence="3">
    <location>
        <begin position="17"/>
        <end position="395"/>
    </location>
</feature>
<dbReference type="InterPro" id="IPR036908">
    <property type="entry name" value="RlpA-like_sf"/>
</dbReference>
<feature type="compositionally biased region" description="Polar residues" evidence="2">
    <location>
        <begin position="186"/>
        <end position="198"/>
    </location>
</feature>
<dbReference type="Proteomes" id="UP000700596">
    <property type="component" value="Unassembled WGS sequence"/>
</dbReference>
<dbReference type="Gene3D" id="2.60.40.760">
    <property type="entry name" value="Expansin, cellulose-binding-like domain"/>
    <property type="match status" value="1"/>
</dbReference>
<dbReference type="InterPro" id="IPR049818">
    <property type="entry name" value="Expansin_EXLX1-like"/>
</dbReference>
<accession>A0A9P9DND0</accession>
<feature type="region of interest" description="Disordered" evidence="2">
    <location>
        <begin position="169"/>
        <end position="198"/>
    </location>
</feature>
<dbReference type="SUPFAM" id="SSF50685">
    <property type="entry name" value="Barwin-like endoglucanases"/>
    <property type="match status" value="1"/>
</dbReference>
<dbReference type="PANTHER" id="PTHR31836">
    <property type="match status" value="1"/>
</dbReference>
<feature type="signal peptide" evidence="3">
    <location>
        <begin position="1"/>
        <end position="16"/>
    </location>
</feature>